<evidence type="ECO:0000313" key="2">
    <source>
        <dbReference type="EMBL" id="OHA34153.1"/>
    </source>
</evidence>
<dbReference type="Proteomes" id="UP000177797">
    <property type="component" value="Unassembled WGS sequence"/>
</dbReference>
<sequence length="158" mass="18542">METWRIEQVQKPQKNKNKEMQTKRLPFHETVVNAIRNCNPSPSTGHILQLFNLIKETNIPKGYDEIVAAIDDYFNFPGATKWAREIREVKENLLEQKRVSIEKSGDDKKSINLDDLQQEVEKLLALLKDRQQGLMTWNEFMQERLQNLYKLSSRALGK</sequence>
<protein>
    <submittedName>
        <fullName evidence="2">Uncharacterized protein</fullName>
    </submittedName>
</protein>
<dbReference type="EMBL" id="MHSA01000016">
    <property type="protein sequence ID" value="OHA34153.1"/>
    <property type="molecule type" value="Genomic_DNA"/>
</dbReference>
<proteinExistence type="predicted"/>
<feature type="region of interest" description="Disordered" evidence="1">
    <location>
        <begin position="1"/>
        <end position="21"/>
    </location>
</feature>
<organism evidence="2 3">
    <name type="scientific">Candidatus Taylorbacteria bacterium RIFCSPLOWO2_01_FULL_48_100</name>
    <dbReference type="NCBI Taxonomy" id="1802322"/>
    <lineage>
        <taxon>Bacteria</taxon>
        <taxon>Candidatus Tayloriibacteriota</taxon>
    </lineage>
</organism>
<reference evidence="2 3" key="1">
    <citation type="journal article" date="2016" name="Nat. Commun.">
        <title>Thousands of microbial genomes shed light on interconnected biogeochemical processes in an aquifer system.</title>
        <authorList>
            <person name="Anantharaman K."/>
            <person name="Brown C.T."/>
            <person name="Hug L.A."/>
            <person name="Sharon I."/>
            <person name="Castelle C.J."/>
            <person name="Probst A.J."/>
            <person name="Thomas B.C."/>
            <person name="Singh A."/>
            <person name="Wilkins M.J."/>
            <person name="Karaoz U."/>
            <person name="Brodie E.L."/>
            <person name="Williams K.H."/>
            <person name="Hubbard S.S."/>
            <person name="Banfield J.F."/>
        </authorList>
    </citation>
    <scope>NUCLEOTIDE SEQUENCE [LARGE SCALE GENOMIC DNA]</scope>
</reference>
<dbReference type="AlphaFoldDB" id="A0A1G2NDQ0"/>
<accession>A0A1G2NDQ0</accession>
<name>A0A1G2NDQ0_9BACT</name>
<evidence type="ECO:0000313" key="3">
    <source>
        <dbReference type="Proteomes" id="UP000177797"/>
    </source>
</evidence>
<evidence type="ECO:0000256" key="1">
    <source>
        <dbReference type="SAM" id="MobiDB-lite"/>
    </source>
</evidence>
<gene>
    <name evidence="2" type="ORF">A2938_02495</name>
</gene>
<comment type="caution">
    <text evidence="2">The sequence shown here is derived from an EMBL/GenBank/DDBJ whole genome shotgun (WGS) entry which is preliminary data.</text>
</comment>